<evidence type="ECO:0000256" key="1">
    <source>
        <dbReference type="ARBA" id="ARBA00007665"/>
    </source>
</evidence>
<protein>
    <submittedName>
        <fullName evidence="5">Uncharacterized protein, YigZ family</fullName>
    </submittedName>
</protein>
<keyword evidence="6" id="KW-1185">Reference proteome</keyword>
<dbReference type="AlphaFoldDB" id="A0A1H3E4U6"/>
<dbReference type="PANTHER" id="PTHR16301">
    <property type="entry name" value="IMPACT-RELATED"/>
    <property type="match status" value="1"/>
</dbReference>
<dbReference type="SUPFAM" id="SSF54980">
    <property type="entry name" value="EF-G C-terminal domain-like"/>
    <property type="match status" value="1"/>
</dbReference>
<dbReference type="InterPro" id="IPR035647">
    <property type="entry name" value="EFG_III/V"/>
</dbReference>
<dbReference type="PANTHER" id="PTHR16301:SF20">
    <property type="entry name" value="IMPACT FAMILY MEMBER YIGZ"/>
    <property type="match status" value="1"/>
</dbReference>
<evidence type="ECO:0000259" key="4">
    <source>
        <dbReference type="Pfam" id="PF09186"/>
    </source>
</evidence>
<reference evidence="6" key="1">
    <citation type="submission" date="2016-10" db="EMBL/GenBank/DDBJ databases">
        <authorList>
            <person name="Varghese N."/>
            <person name="Submissions S."/>
        </authorList>
    </citation>
    <scope>NUCLEOTIDE SEQUENCE [LARGE SCALE GENOMIC DNA]</scope>
    <source>
        <strain evidence="6">CGMCC 1.10118</strain>
    </source>
</reference>
<dbReference type="OrthoDB" id="121633at2157"/>
<dbReference type="Pfam" id="PF09186">
    <property type="entry name" value="DUF1949"/>
    <property type="match status" value="1"/>
</dbReference>
<evidence type="ECO:0000313" key="6">
    <source>
        <dbReference type="Proteomes" id="UP000199170"/>
    </source>
</evidence>
<dbReference type="Gene3D" id="3.30.70.240">
    <property type="match status" value="1"/>
</dbReference>
<dbReference type="InterPro" id="IPR023582">
    <property type="entry name" value="Impact"/>
</dbReference>
<proteinExistence type="inferred from homology"/>
<feature type="domain" description="UPF0029" evidence="4">
    <location>
        <begin position="172"/>
        <end position="226"/>
    </location>
</feature>
<evidence type="ECO:0000256" key="2">
    <source>
        <dbReference type="SAM" id="MobiDB-lite"/>
    </source>
</evidence>
<organism evidence="5 6">
    <name type="scientific">Halobellus clavatus</name>
    <dbReference type="NCBI Taxonomy" id="660517"/>
    <lineage>
        <taxon>Archaea</taxon>
        <taxon>Methanobacteriati</taxon>
        <taxon>Methanobacteriota</taxon>
        <taxon>Stenosarchaea group</taxon>
        <taxon>Halobacteria</taxon>
        <taxon>Halobacteriales</taxon>
        <taxon>Haloferacaceae</taxon>
        <taxon>Halobellus</taxon>
    </lineage>
</organism>
<evidence type="ECO:0000313" key="5">
    <source>
        <dbReference type="EMBL" id="SDX73637.1"/>
    </source>
</evidence>
<dbReference type="EMBL" id="FNPB01000002">
    <property type="protein sequence ID" value="SDX73637.1"/>
    <property type="molecule type" value="Genomic_DNA"/>
</dbReference>
<feature type="region of interest" description="Disordered" evidence="2">
    <location>
        <begin position="1"/>
        <end position="29"/>
    </location>
</feature>
<dbReference type="GO" id="GO:0006446">
    <property type="term" value="P:regulation of translational initiation"/>
    <property type="evidence" value="ECO:0007669"/>
    <property type="project" value="TreeGrafter"/>
</dbReference>
<name>A0A1H3E4U6_9EURY</name>
<dbReference type="STRING" id="660517.SAMN04487946_10246"/>
<dbReference type="Gene3D" id="3.30.230.30">
    <property type="entry name" value="Impact, N-terminal domain"/>
    <property type="match status" value="1"/>
</dbReference>
<gene>
    <name evidence="5" type="ORF">SAMN04487946_10246</name>
</gene>
<sequence>MADLPPPVTDPSEDTAGSDHPDAFRTVAGPGEAAFEIRGSEFVGYVGPANTVAEAEAFVEQIRDRHADATHNVPAYRAPAVETGGSGPSDGSAAMLREYQSDDGEPSGSAGDPALNVLVQQELRNVVAVVTRYYGGTNLGVGGLARAYSRAVKDAIDDAGVVETVPHERFAVTVEYDDSGNVRDLIESADVEFDADYDADVSFEIRAPIEQAAALRDRIRSATSGRARIDY</sequence>
<feature type="domain" description="Impact N-terminal" evidence="3">
    <location>
        <begin position="38"/>
        <end position="156"/>
    </location>
</feature>
<dbReference type="InterPro" id="IPR020568">
    <property type="entry name" value="Ribosomal_Su5_D2-typ_SF"/>
</dbReference>
<dbReference type="InterPro" id="IPR036956">
    <property type="entry name" value="Impact_N_sf"/>
</dbReference>
<accession>A0A1H3E4U6</accession>
<dbReference type="InterPro" id="IPR015269">
    <property type="entry name" value="UPF0029_Impact_C"/>
</dbReference>
<dbReference type="InterPro" id="IPR001498">
    <property type="entry name" value="Impact_N"/>
</dbReference>
<evidence type="ECO:0000259" key="3">
    <source>
        <dbReference type="Pfam" id="PF01205"/>
    </source>
</evidence>
<comment type="similarity">
    <text evidence="1">Belongs to the IMPACT family.</text>
</comment>
<dbReference type="SUPFAM" id="SSF54211">
    <property type="entry name" value="Ribosomal protein S5 domain 2-like"/>
    <property type="match status" value="1"/>
</dbReference>
<dbReference type="Pfam" id="PF01205">
    <property type="entry name" value="Impact_N"/>
    <property type="match status" value="1"/>
</dbReference>
<dbReference type="GO" id="GO:0005737">
    <property type="term" value="C:cytoplasm"/>
    <property type="evidence" value="ECO:0007669"/>
    <property type="project" value="TreeGrafter"/>
</dbReference>
<dbReference type="Proteomes" id="UP000199170">
    <property type="component" value="Unassembled WGS sequence"/>
</dbReference>